<dbReference type="InterPro" id="IPR007581">
    <property type="entry name" value="Endonuclease-V"/>
</dbReference>
<keyword evidence="3 6" id="KW-0540">Nuclease</keyword>
<dbReference type="AlphaFoldDB" id="A0A179DLG4"/>
<keyword evidence="8" id="KW-1185">Reference proteome</keyword>
<reference evidence="7 8" key="2">
    <citation type="submission" date="2016-06" db="EMBL/GenBank/DDBJ databases">
        <title>Pedobacter psychrophilus sp. nov., isolated from Antarctic fragmentary rock.</title>
        <authorList>
            <person name="Svec P."/>
        </authorList>
    </citation>
    <scope>NUCLEOTIDE SEQUENCE [LARGE SCALE GENOMIC DNA]</scope>
    <source>
        <strain evidence="7 8">CCM 8644</strain>
    </source>
</reference>
<comment type="subcellular location">
    <subcellularLocation>
        <location evidence="1 6">Cytoplasm</location>
    </subcellularLocation>
</comment>
<dbReference type="OrthoDB" id="9790916at2"/>
<keyword evidence="5 6" id="KW-0378">Hydrolase</keyword>
<evidence type="ECO:0000256" key="2">
    <source>
        <dbReference type="ARBA" id="ARBA00022490"/>
    </source>
</evidence>
<evidence type="ECO:0000256" key="5">
    <source>
        <dbReference type="ARBA" id="ARBA00022801"/>
    </source>
</evidence>
<sequence>MSFPDNYDHLSTSEAIAIQWEMRKNINLTPLNKEIKLIGGADISFNKNEDYVYAGIIVLEYPSMKIVSKTTVKAISKFPYISGFLAFREVPALLKVWELLPQKPDVMILDGQGIANERGMGIATHFGLLTDVPSIGCAKSKLTGNYQEPENQRFANSPLNRREEQIGYALKTKVNCETVYISPGHKISLTQSLEIMKNCTLNHRIPEPTRLAHLIVNEARVKDLDNKQTKLF</sequence>
<accession>A0A179DLG4</accession>
<evidence type="ECO:0000256" key="4">
    <source>
        <dbReference type="ARBA" id="ARBA00022759"/>
    </source>
</evidence>
<dbReference type="GO" id="GO:0043737">
    <property type="term" value="F:deoxyribonuclease V activity"/>
    <property type="evidence" value="ECO:0007669"/>
    <property type="project" value="UniProtKB-UniRule"/>
</dbReference>
<reference evidence="7 8" key="1">
    <citation type="submission" date="2016-04" db="EMBL/GenBank/DDBJ databases">
        <authorList>
            <person name="Evans L.H."/>
            <person name="Alamgir A."/>
            <person name="Owens N."/>
            <person name="Weber N.D."/>
            <person name="Virtaneva K."/>
            <person name="Barbian K."/>
            <person name="Babar A."/>
            <person name="Rosenke K."/>
        </authorList>
    </citation>
    <scope>NUCLEOTIDE SEQUENCE [LARGE SCALE GENOMIC DNA]</scope>
    <source>
        <strain evidence="7 8">CCM 8644</strain>
    </source>
</reference>
<evidence type="ECO:0000256" key="1">
    <source>
        <dbReference type="ARBA" id="ARBA00004496"/>
    </source>
</evidence>
<dbReference type="Gene3D" id="3.30.2170.10">
    <property type="entry name" value="archaeoglobus fulgidus dsm 4304 superfamily"/>
    <property type="match status" value="1"/>
</dbReference>
<proteinExistence type="inferred from homology"/>
<dbReference type="PANTHER" id="PTHR28511">
    <property type="entry name" value="ENDONUCLEASE V"/>
    <property type="match status" value="1"/>
</dbReference>
<feature type="binding site" evidence="6">
    <location>
        <position position="110"/>
    </location>
    <ligand>
        <name>Mg(2+)</name>
        <dbReference type="ChEBI" id="CHEBI:18420"/>
    </ligand>
</feature>
<keyword evidence="6" id="KW-0479">Metal-binding</keyword>
<evidence type="ECO:0000313" key="7">
    <source>
        <dbReference type="EMBL" id="OAQ41632.1"/>
    </source>
</evidence>
<dbReference type="HAMAP" id="MF_00801">
    <property type="entry name" value="Endonuclease_5"/>
    <property type="match status" value="1"/>
</dbReference>
<dbReference type="Pfam" id="PF04493">
    <property type="entry name" value="Endonuclease_5"/>
    <property type="match status" value="1"/>
</dbReference>
<comment type="similarity">
    <text evidence="6">Belongs to the endonuclease V family.</text>
</comment>
<dbReference type="GO" id="GO:0016891">
    <property type="term" value="F:RNA endonuclease activity producing 5'-phosphomonoesters, hydrolytic mechanism"/>
    <property type="evidence" value="ECO:0007669"/>
    <property type="project" value="TreeGrafter"/>
</dbReference>
<dbReference type="STRING" id="1826909.A5893_00540"/>
<dbReference type="PANTHER" id="PTHR28511:SF1">
    <property type="entry name" value="ENDONUCLEASE V"/>
    <property type="match status" value="1"/>
</dbReference>
<comment type="catalytic activity">
    <reaction evidence="6">
        <text>Endonucleolytic cleavage at apurinic or apyrimidinic sites to products with a 5'-phosphate.</text>
        <dbReference type="EC" id="3.1.21.7"/>
    </reaction>
</comment>
<dbReference type="Proteomes" id="UP000078459">
    <property type="component" value="Unassembled WGS sequence"/>
</dbReference>
<protein>
    <recommendedName>
        <fullName evidence="6">Endonuclease V</fullName>
        <ecNumber evidence="6">3.1.21.7</ecNumber>
    </recommendedName>
    <alternativeName>
        <fullName evidence="6">Deoxyinosine 3'endonuclease</fullName>
    </alternativeName>
    <alternativeName>
        <fullName evidence="6">Deoxyribonuclease V</fullName>
        <shortName evidence="6">DNase V</shortName>
    </alternativeName>
</protein>
<dbReference type="CDD" id="cd06559">
    <property type="entry name" value="Endonuclease_V"/>
    <property type="match status" value="1"/>
</dbReference>
<dbReference type="NCBIfam" id="NF008629">
    <property type="entry name" value="PRK11617.1"/>
    <property type="match status" value="1"/>
</dbReference>
<dbReference type="GO" id="GO:0005737">
    <property type="term" value="C:cytoplasm"/>
    <property type="evidence" value="ECO:0007669"/>
    <property type="project" value="UniProtKB-SubCell"/>
</dbReference>
<keyword evidence="6" id="KW-0227">DNA damage</keyword>
<dbReference type="GO" id="GO:0000287">
    <property type="term" value="F:magnesium ion binding"/>
    <property type="evidence" value="ECO:0007669"/>
    <property type="project" value="UniProtKB-UniRule"/>
</dbReference>
<evidence type="ECO:0000313" key="8">
    <source>
        <dbReference type="Proteomes" id="UP000078459"/>
    </source>
</evidence>
<keyword evidence="2 6" id="KW-0963">Cytoplasm</keyword>
<keyword evidence="6" id="KW-0234">DNA repair</keyword>
<gene>
    <name evidence="6" type="primary">nfi</name>
    <name evidence="7" type="ORF">A5893_00540</name>
</gene>
<name>A0A179DLG4_9SPHI</name>
<comment type="caution">
    <text evidence="7">The sequence shown here is derived from an EMBL/GenBank/DDBJ whole genome shotgun (WGS) entry which is preliminary data.</text>
</comment>
<evidence type="ECO:0000256" key="3">
    <source>
        <dbReference type="ARBA" id="ARBA00022722"/>
    </source>
</evidence>
<organism evidence="7 8">
    <name type="scientific">Pedobacter psychrophilus</name>
    <dbReference type="NCBI Taxonomy" id="1826909"/>
    <lineage>
        <taxon>Bacteria</taxon>
        <taxon>Pseudomonadati</taxon>
        <taxon>Bacteroidota</taxon>
        <taxon>Sphingobacteriia</taxon>
        <taxon>Sphingobacteriales</taxon>
        <taxon>Sphingobacteriaceae</taxon>
        <taxon>Pedobacter</taxon>
    </lineage>
</organism>
<dbReference type="EC" id="3.1.21.7" evidence="6"/>
<dbReference type="RefSeq" id="WP_068820663.1">
    <property type="nucleotide sequence ID" value="NZ_LWHJ01000011.1"/>
</dbReference>
<comment type="function">
    <text evidence="6">DNA repair enzyme involved in the repair of deaminated bases. Selectively cleaves double-stranded DNA at the second phosphodiester bond 3' to a deoxyinosine leaving behind the intact lesion on the nicked DNA.</text>
</comment>
<dbReference type="GO" id="GO:0006281">
    <property type="term" value="P:DNA repair"/>
    <property type="evidence" value="ECO:0007669"/>
    <property type="project" value="UniProtKB-UniRule"/>
</dbReference>
<comment type="cofactor">
    <cofactor evidence="6">
        <name>Mg(2+)</name>
        <dbReference type="ChEBI" id="CHEBI:18420"/>
    </cofactor>
</comment>
<dbReference type="EMBL" id="LWHJ01000011">
    <property type="protein sequence ID" value="OAQ41632.1"/>
    <property type="molecule type" value="Genomic_DNA"/>
</dbReference>
<keyword evidence="4 6" id="KW-0255">Endonuclease</keyword>
<evidence type="ECO:0000256" key="6">
    <source>
        <dbReference type="HAMAP-Rule" id="MF_00801"/>
    </source>
</evidence>
<feature type="site" description="Interaction with target DNA" evidence="6">
    <location>
        <position position="80"/>
    </location>
</feature>
<dbReference type="GO" id="GO:0003727">
    <property type="term" value="F:single-stranded RNA binding"/>
    <property type="evidence" value="ECO:0007669"/>
    <property type="project" value="TreeGrafter"/>
</dbReference>
<keyword evidence="6" id="KW-0460">Magnesium</keyword>
<feature type="binding site" evidence="6">
    <location>
        <position position="42"/>
    </location>
    <ligand>
        <name>Mg(2+)</name>
        <dbReference type="ChEBI" id="CHEBI:18420"/>
    </ligand>
</feature>